<reference evidence="8 9" key="1">
    <citation type="submission" date="2024-07" db="EMBL/GenBank/DDBJ databases">
        <title>Section-level genome sequencing and comparative genomics of Aspergillus sections Usti and Cavernicolus.</title>
        <authorList>
            <consortium name="Lawrence Berkeley National Laboratory"/>
            <person name="Nybo J.L."/>
            <person name="Vesth T.C."/>
            <person name="Theobald S."/>
            <person name="Frisvad J.C."/>
            <person name="Larsen T.O."/>
            <person name="Kjaerboelling I."/>
            <person name="Rothschild-Mancinelli K."/>
            <person name="Lyhne E.K."/>
            <person name="Kogle M.E."/>
            <person name="Barry K."/>
            <person name="Clum A."/>
            <person name="Na H."/>
            <person name="Ledsgaard L."/>
            <person name="Lin J."/>
            <person name="Lipzen A."/>
            <person name="Kuo A."/>
            <person name="Riley R."/>
            <person name="Mondo S."/>
            <person name="Labutti K."/>
            <person name="Haridas S."/>
            <person name="Pangalinan J."/>
            <person name="Salamov A.A."/>
            <person name="Simmons B.A."/>
            <person name="Magnuson J.K."/>
            <person name="Chen J."/>
            <person name="Drula E."/>
            <person name="Henrissat B."/>
            <person name="Wiebenga A."/>
            <person name="Lubbers R.J."/>
            <person name="Gomes A.C."/>
            <person name="Makela M.R."/>
            <person name="Stajich J."/>
            <person name="Grigoriev I.V."/>
            <person name="Mortensen U.H."/>
            <person name="De Vries R.P."/>
            <person name="Baker S.E."/>
            <person name="Andersen M.R."/>
        </authorList>
    </citation>
    <scope>NUCLEOTIDE SEQUENCE [LARGE SCALE GENOMIC DNA]</scope>
    <source>
        <strain evidence="8 9">CBS 588.65</strain>
    </source>
</reference>
<comment type="subcellular location">
    <subcellularLocation>
        <location evidence="1">Membrane</location>
        <topology evidence="1">Multi-pass membrane protein</topology>
    </subcellularLocation>
</comment>
<feature type="compositionally biased region" description="Basic and acidic residues" evidence="5">
    <location>
        <begin position="529"/>
        <end position="547"/>
    </location>
</feature>
<keyword evidence="3 6" id="KW-1133">Transmembrane helix</keyword>
<sequence>MLHPILDLSNLNVILMVTSFFALSVGFISLKIKQRWYLGEALPALIIGIIFGPSVANLLRIPHPGGNDSESPTSEVTYALARLVIGIQLVKVGYELPKKYLKHRLKEMTICLLPLMATGWISTSSCIMVMIPRISFLSAVIIGSCVTCTDPILSQAIAKGPFADNYVHRHLREFISSEAGGNDGFGFPFLLLGVSLLRYAETPANAIVLEEFDLARGGPDLLSATDVGRFGGGVGTALKHWFVEGFLYMIVLGTAYGVIVGTLCRKVLNISSKRKWIDPGSYTLVPAALAMFIVGSCGCFGSDETLACFMAGTMLNWDGLYNTELQLRHDSFNSSLETLLNFGIFVYLGAVMPWKEFQMPETTGISISRLLGLGILILLFRRIPAIMAGYWFMPNVCKNWKEALFMGHFGPIGVGAIAYVEYARRLFPDRGESDREINNLTAAMRPVVYWLVLVSVIVHGISVPILYIFYRVLKVPKVRDRPVEVVLLSENEPLPNNSIVDPQRHSVLVNNRFSEPSGPNVDSDEEKEHDEQRESTERIRPRNEGSERSSMSHSLGMSLSHESVQRLSQEADATGIV</sequence>
<protein>
    <submittedName>
        <fullName evidence="8">Sodium/hydrogen exchanger family-domain-containing protein</fullName>
    </submittedName>
</protein>
<evidence type="ECO:0000256" key="3">
    <source>
        <dbReference type="ARBA" id="ARBA00022989"/>
    </source>
</evidence>
<evidence type="ECO:0000256" key="5">
    <source>
        <dbReference type="SAM" id="MobiDB-lite"/>
    </source>
</evidence>
<evidence type="ECO:0000259" key="7">
    <source>
        <dbReference type="Pfam" id="PF00999"/>
    </source>
</evidence>
<feature type="region of interest" description="Disordered" evidence="5">
    <location>
        <begin position="510"/>
        <end position="577"/>
    </location>
</feature>
<evidence type="ECO:0000313" key="8">
    <source>
        <dbReference type="EMBL" id="KAL2821983.1"/>
    </source>
</evidence>
<feature type="transmembrane region" description="Helical" evidence="6">
    <location>
        <begin position="370"/>
        <end position="393"/>
    </location>
</feature>
<feature type="transmembrane region" description="Helical" evidence="6">
    <location>
        <begin position="405"/>
        <end position="427"/>
    </location>
</feature>
<feature type="transmembrane region" description="Helical" evidence="6">
    <location>
        <begin position="246"/>
        <end position="264"/>
    </location>
</feature>
<dbReference type="EMBL" id="JBFXLT010000003">
    <property type="protein sequence ID" value="KAL2821983.1"/>
    <property type="molecule type" value="Genomic_DNA"/>
</dbReference>
<comment type="caution">
    <text evidence="8">The sequence shown here is derived from an EMBL/GenBank/DDBJ whole genome shotgun (WGS) entry which is preliminary data.</text>
</comment>
<feature type="transmembrane region" description="Helical" evidence="6">
    <location>
        <begin position="37"/>
        <end position="56"/>
    </location>
</feature>
<feature type="compositionally biased region" description="Low complexity" evidence="5">
    <location>
        <begin position="548"/>
        <end position="562"/>
    </location>
</feature>
<evidence type="ECO:0000256" key="1">
    <source>
        <dbReference type="ARBA" id="ARBA00004141"/>
    </source>
</evidence>
<evidence type="ECO:0000256" key="4">
    <source>
        <dbReference type="ARBA" id="ARBA00023136"/>
    </source>
</evidence>
<proteinExistence type="predicted"/>
<dbReference type="InterPro" id="IPR006153">
    <property type="entry name" value="Cation/H_exchanger_TM"/>
</dbReference>
<keyword evidence="9" id="KW-1185">Reference proteome</keyword>
<accession>A0ABR4I546</accession>
<gene>
    <name evidence="8" type="ORF">BJX63DRAFT_177262</name>
</gene>
<dbReference type="Proteomes" id="UP001610334">
    <property type="component" value="Unassembled WGS sequence"/>
</dbReference>
<feature type="domain" description="Cation/H+ exchanger transmembrane" evidence="7">
    <location>
        <begin position="27"/>
        <end position="466"/>
    </location>
</feature>
<keyword evidence="4 6" id="KW-0472">Membrane</keyword>
<name>A0ABR4I546_9EURO</name>
<dbReference type="Pfam" id="PF00999">
    <property type="entry name" value="Na_H_Exchanger"/>
    <property type="match status" value="1"/>
</dbReference>
<evidence type="ECO:0000256" key="2">
    <source>
        <dbReference type="ARBA" id="ARBA00022692"/>
    </source>
</evidence>
<feature type="transmembrane region" description="Helical" evidence="6">
    <location>
        <begin position="284"/>
        <end position="312"/>
    </location>
</feature>
<keyword evidence="2 6" id="KW-0812">Transmembrane</keyword>
<feature type="transmembrane region" description="Helical" evidence="6">
    <location>
        <begin position="76"/>
        <end position="96"/>
    </location>
</feature>
<evidence type="ECO:0000256" key="6">
    <source>
        <dbReference type="SAM" id="Phobius"/>
    </source>
</evidence>
<dbReference type="PANTHER" id="PTHR31382">
    <property type="entry name" value="NA(+)/H(+) ANTIPORTER"/>
    <property type="match status" value="1"/>
</dbReference>
<feature type="transmembrane region" description="Helical" evidence="6">
    <location>
        <begin position="447"/>
        <end position="470"/>
    </location>
</feature>
<feature type="transmembrane region" description="Helical" evidence="6">
    <location>
        <begin position="108"/>
        <end position="131"/>
    </location>
</feature>
<dbReference type="InterPro" id="IPR004712">
    <property type="entry name" value="Na+/H+_antiporter_fungi"/>
</dbReference>
<feature type="transmembrane region" description="Helical" evidence="6">
    <location>
        <begin position="12"/>
        <end position="30"/>
    </location>
</feature>
<evidence type="ECO:0000313" key="9">
    <source>
        <dbReference type="Proteomes" id="UP001610334"/>
    </source>
</evidence>
<organism evidence="8 9">
    <name type="scientific">Aspergillus granulosus</name>
    <dbReference type="NCBI Taxonomy" id="176169"/>
    <lineage>
        <taxon>Eukaryota</taxon>
        <taxon>Fungi</taxon>
        <taxon>Dikarya</taxon>
        <taxon>Ascomycota</taxon>
        <taxon>Pezizomycotina</taxon>
        <taxon>Eurotiomycetes</taxon>
        <taxon>Eurotiomycetidae</taxon>
        <taxon>Eurotiales</taxon>
        <taxon>Aspergillaceae</taxon>
        <taxon>Aspergillus</taxon>
        <taxon>Aspergillus subgen. Nidulantes</taxon>
    </lineage>
</organism>
<dbReference type="PANTHER" id="PTHR31382:SF5">
    <property type="entry name" value="SODIUM ION_PROTON EXCHANGER (EUROFUNG)"/>
    <property type="match status" value="1"/>
</dbReference>
<feature type="transmembrane region" description="Helical" evidence="6">
    <location>
        <begin position="332"/>
        <end position="350"/>
    </location>
</feature>